<dbReference type="InterPro" id="IPR005490">
    <property type="entry name" value="LD_TPept_cat_dom"/>
</dbReference>
<dbReference type="GO" id="GO:0004180">
    <property type="term" value="F:carboxypeptidase activity"/>
    <property type="evidence" value="ECO:0007669"/>
    <property type="project" value="UniProtKB-ARBA"/>
</dbReference>
<dbReference type="SUPFAM" id="SSF141523">
    <property type="entry name" value="L,D-transpeptidase catalytic domain-like"/>
    <property type="match status" value="1"/>
</dbReference>
<proteinExistence type="inferred from homology"/>
<organism evidence="9 10">
    <name type="scientific">Shewanella atlantica</name>
    <dbReference type="NCBI Taxonomy" id="271099"/>
    <lineage>
        <taxon>Bacteria</taxon>
        <taxon>Pseudomonadati</taxon>
        <taxon>Pseudomonadota</taxon>
        <taxon>Gammaproteobacteria</taxon>
        <taxon>Alteromonadales</taxon>
        <taxon>Shewanellaceae</taxon>
        <taxon>Shewanella</taxon>
    </lineage>
</organism>
<dbReference type="Pfam" id="PF03734">
    <property type="entry name" value="YkuD"/>
    <property type="match status" value="1"/>
</dbReference>
<dbReference type="PANTHER" id="PTHR41533:SF1">
    <property type="entry name" value="L,D-TRANSPEPTIDASE YCBB-RELATED"/>
    <property type="match status" value="1"/>
</dbReference>
<evidence type="ECO:0000259" key="8">
    <source>
        <dbReference type="PROSITE" id="PS52029"/>
    </source>
</evidence>
<dbReference type="AlphaFoldDB" id="A0A3S0KLM4"/>
<dbReference type="InterPro" id="IPR038063">
    <property type="entry name" value="Transpep_catalytic_dom"/>
</dbReference>
<evidence type="ECO:0000256" key="6">
    <source>
        <dbReference type="ARBA" id="ARBA00023316"/>
    </source>
</evidence>
<feature type="active site" description="Nucleophile" evidence="7">
    <location>
        <position position="384"/>
    </location>
</feature>
<keyword evidence="10" id="KW-1185">Reference proteome</keyword>
<sequence length="465" mass="53947">MPLRNLVYLICTGFLLALYYGPAAAMDRADAGLNSLRYQLQLVNLVRPSEHSEDAYHLLHSGTLQEKLGSAEGIQADLKHFWQTKNIPNNINRVKATDDLYLRATALEPTSSDYLPVSNRLRYLLWLSEHYPWKPLVIGGWLKEGDYHKSIPEISFRLNMLGDLDSYDSNNKQLNRTLVTSLLSFQRRHGLKQDAVIGPETLRWLNTSPKNRARLLANNFLKKSSYLASLDKRFLLINIPAFEMVLVDRDEIQLKSRVIVGKPYRQTPMLSSQISNVVLNPSWRVPRRLLWRDLLPKVREDGSYITQRNFDVFNSEGVIIEKSPEEWQELARGRFPYRLVQRPGEGNTLGRYKFFFANEYNVYLHDTEDKSLFEESNRALSSGCIRIENVESLANWMASNLVRDKQTWVDMQVERQKTQWFALDNSLAVHLVYWTAWIDSEGNSQFRNDIYNQNSTGNLALIEKR</sequence>
<evidence type="ECO:0000256" key="3">
    <source>
        <dbReference type="ARBA" id="ARBA00022679"/>
    </source>
</evidence>
<dbReference type="Gene3D" id="1.10.101.10">
    <property type="entry name" value="PGBD-like superfamily/PGBD"/>
    <property type="match status" value="1"/>
</dbReference>
<accession>A0A3S0KLM4</accession>
<dbReference type="PANTHER" id="PTHR41533">
    <property type="entry name" value="L,D-TRANSPEPTIDASE HI_1667-RELATED"/>
    <property type="match status" value="1"/>
</dbReference>
<evidence type="ECO:0000313" key="9">
    <source>
        <dbReference type="EMBL" id="RTR33294.1"/>
    </source>
</evidence>
<comment type="pathway">
    <text evidence="1 7">Cell wall biogenesis; peptidoglycan biosynthesis.</text>
</comment>
<dbReference type="CDD" id="cd16913">
    <property type="entry name" value="YkuD_like"/>
    <property type="match status" value="1"/>
</dbReference>
<evidence type="ECO:0000313" key="10">
    <source>
        <dbReference type="Proteomes" id="UP000282060"/>
    </source>
</evidence>
<evidence type="ECO:0000256" key="2">
    <source>
        <dbReference type="ARBA" id="ARBA00005992"/>
    </source>
</evidence>
<evidence type="ECO:0000256" key="4">
    <source>
        <dbReference type="ARBA" id="ARBA00022960"/>
    </source>
</evidence>
<dbReference type="Proteomes" id="UP000282060">
    <property type="component" value="Unassembled WGS sequence"/>
</dbReference>
<dbReference type="GO" id="GO:0071555">
    <property type="term" value="P:cell wall organization"/>
    <property type="evidence" value="ECO:0007669"/>
    <property type="project" value="UniProtKB-UniRule"/>
</dbReference>
<keyword evidence="3" id="KW-0808">Transferase</keyword>
<comment type="similarity">
    <text evidence="2">Belongs to the YkuD family.</text>
</comment>
<evidence type="ECO:0000256" key="5">
    <source>
        <dbReference type="ARBA" id="ARBA00022984"/>
    </source>
</evidence>
<gene>
    <name evidence="9" type="ORF">EKG39_06000</name>
</gene>
<reference evidence="9 10" key="1">
    <citation type="submission" date="2018-12" db="EMBL/GenBank/DDBJ databases">
        <authorList>
            <person name="Yu L."/>
        </authorList>
    </citation>
    <scope>NUCLEOTIDE SEQUENCE [LARGE SCALE GENOMIC DNA]</scope>
    <source>
        <strain evidence="9 10">HAW-EB5</strain>
    </source>
</reference>
<dbReference type="EMBL" id="RXNV01000002">
    <property type="protein sequence ID" value="RTR33294.1"/>
    <property type="molecule type" value="Genomic_DNA"/>
</dbReference>
<dbReference type="SUPFAM" id="SSF47090">
    <property type="entry name" value="PGBD-like"/>
    <property type="match status" value="1"/>
</dbReference>
<dbReference type="InterPro" id="IPR052905">
    <property type="entry name" value="LD-transpeptidase_YkuD-like"/>
</dbReference>
<keyword evidence="6 7" id="KW-0961">Cell wall biogenesis/degradation</keyword>
<evidence type="ECO:0000256" key="7">
    <source>
        <dbReference type="PROSITE-ProRule" id="PRU01373"/>
    </source>
</evidence>
<comment type="caution">
    <text evidence="9">The sequence shown here is derived from an EMBL/GenBank/DDBJ whole genome shotgun (WGS) entry which is preliminary data.</text>
</comment>
<dbReference type="UniPathway" id="UPA00219"/>
<dbReference type="GO" id="GO:0016740">
    <property type="term" value="F:transferase activity"/>
    <property type="evidence" value="ECO:0007669"/>
    <property type="project" value="UniProtKB-KW"/>
</dbReference>
<dbReference type="InterPro" id="IPR036366">
    <property type="entry name" value="PGBDSf"/>
</dbReference>
<dbReference type="OrthoDB" id="9778545at2"/>
<dbReference type="PROSITE" id="PS52029">
    <property type="entry name" value="LD_TPASE"/>
    <property type="match status" value="1"/>
</dbReference>
<keyword evidence="5 7" id="KW-0573">Peptidoglycan synthesis</keyword>
<feature type="active site" description="Proton donor/acceptor" evidence="7">
    <location>
        <position position="365"/>
    </location>
</feature>
<evidence type="ECO:0000256" key="1">
    <source>
        <dbReference type="ARBA" id="ARBA00004752"/>
    </source>
</evidence>
<feature type="domain" description="L,D-TPase catalytic" evidence="8">
    <location>
        <begin position="233"/>
        <end position="412"/>
    </location>
</feature>
<protein>
    <submittedName>
        <fullName evidence="9">Murein L,D-transpeptidase</fullName>
    </submittedName>
</protein>
<keyword evidence="4 7" id="KW-0133">Cell shape</keyword>
<dbReference type="GO" id="GO:0008360">
    <property type="term" value="P:regulation of cell shape"/>
    <property type="evidence" value="ECO:0007669"/>
    <property type="project" value="UniProtKB-UniRule"/>
</dbReference>
<dbReference type="Gene3D" id="2.40.440.10">
    <property type="entry name" value="L,D-transpeptidase catalytic domain-like"/>
    <property type="match status" value="1"/>
</dbReference>
<dbReference type="InterPro" id="IPR036365">
    <property type="entry name" value="PGBD-like_sf"/>
</dbReference>
<dbReference type="GO" id="GO:0009252">
    <property type="term" value="P:peptidoglycan biosynthetic process"/>
    <property type="evidence" value="ECO:0007669"/>
    <property type="project" value="UniProtKB-UniPathway"/>
</dbReference>
<name>A0A3S0KLM4_9GAMM</name>
<dbReference type="RefSeq" id="WP_126504850.1">
    <property type="nucleotide sequence ID" value="NZ_RXNV01000002.1"/>
</dbReference>